<evidence type="ECO:0008006" key="6">
    <source>
        <dbReference type="Google" id="ProtNLM"/>
    </source>
</evidence>
<evidence type="ECO:0000256" key="2">
    <source>
        <dbReference type="ARBA" id="ARBA00023043"/>
    </source>
</evidence>
<dbReference type="PANTHER" id="PTHR24171">
    <property type="entry name" value="ANKYRIN REPEAT DOMAIN-CONTAINING PROTEIN 39-RELATED"/>
    <property type="match status" value="1"/>
</dbReference>
<dbReference type="AlphaFoldDB" id="A0A9P0X5K6"/>
<organism evidence="4 5">
    <name type="scientific">Pieris brassicae</name>
    <name type="common">White butterfly</name>
    <name type="synonym">Large white butterfly</name>
    <dbReference type="NCBI Taxonomy" id="7116"/>
    <lineage>
        <taxon>Eukaryota</taxon>
        <taxon>Metazoa</taxon>
        <taxon>Ecdysozoa</taxon>
        <taxon>Arthropoda</taxon>
        <taxon>Hexapoda</taxon>
        <taxon>Insecta</taxon>
        <taxon>Pterygota</taxon>
        <taxon>Neoptera</taxon>
        <taxon>Endopterygota</taxon>
        <taxon>Lepidoptera</taxon>
        <taxon>Glossata</taxon>
        <taxon>Ditrysia</taxon>
        <taxon>Papilionoidea</taxon>
        <taxon>Pieridae</taxon>
        <taxon>Pierinae</taxon>
        <taxon>Pieris</taxon>
    </lineage>
</organism>
<dbReference type="InterPro" id="IPR036770">
    <property type="entry name" value="Ankyrin_rpt-contain_sf"/>
</dbReference>
<dbReference type="Proteomes" id="UP001152562">
    <property type="component" value="Unassembled WGS sequence"/>
</dbReference>
<evidence type="ECO:0000313" key="4">
    <source>
        <dbReference type="EMBL" id="CAH4002294.1"/>
    </source>
</evidence>
<evidence type="ECO:0000313" key="5">
    <source>
        <dbReference type="Proteomes" id="UP001152562"/>
    </source>
</evidence>
<evidence type="ECO:0000256" key="3">
    <source>
        <dbReference type="PROSITE-ProRule" id="PRU00023"/>
    </source>
</evidence>
<sequence length="151" mass="16709">MDWERGIWNAAFSGDKDRINELINKSRDITEIVNAQDNAGYTALHYAARNGYLDICKLLLGYGAILDVQTKSGKATPLHKAAAAGKLSTVKFLIESGAKTDLIDDDGKTILHKAVEYKREDLVNMLLETHPNLQNVKDKKGLLPLDNKTSQ</sequence>
<dbReference type="Pfam" id="PF12796">
    <property type="entry name" value="Ank_2"/>
    <property type="match status" value="2"/>
</dbReference>
<dbReference type="PROSITE" id="PS50297">
    <property type="entry name" value="ANK_REP_REGION"/>
    <property type="match status" value="3"/>
</dbReference>
<keyword evidence="1" id="KW-0677">Repeat</keyword>
<dbReference type="InterPro" id="IPR002110">
    <property type="entry name" value="Ankyrin_rpt"/>
</dbReference>
<feature type="repeat" description="ANK" evidence="3">
    <location>
        <begin position="106"/>
        <end position="138"/>
    </location>
</feature>
<name>A0A9P0X5K6_PIEBR</name>
<dbReference type="PROSITE" id="PS50088">
    <property type="entry name" value="ANK_REPEAT"/>
    <property type="match status" value="3"/>
</dbReference>
<reference evidence="4" key="1">
    <citation type="submission" date="2022-05" db="EMBL/GenBank/DDBJ databases">
        <authorList>
            <person name="Okamura Y."/>
        </authorList>
    </citation>
    <scope>NUCLEOTIDE SEQUENCE</scope>
</reference>
<dbReference type="EMBL" id="CALOZG010000003">
    <property type="protein sequence ID" value="CAH4002294.1"/>
    <property type="molecule type" value="Genomic_DNA"/>
</dbReference>
<comment type="caution">
    <text evidence="4">The sequence shown here is derived from an EMBL/GenBank/DDBJ whole genome shotgun (WGS) entry which is preliminary data.</text>
</comment>
<dbReference type="PRINTS" id="PR01415">
    <property type="entry name" value="ANKYRIN"/>
</dbReference>
<dbReference type="PANTHER" id="PTHR24171:SF9">
    <property type="entry name" value="ANKYRIN REPEAT DOMAIN-CONTAINING PROTEIN 39"/>
    <property type="match status" value="1"/>
</dbReference>
<protein>
    <recommendedName>
        <fullName evidence="6">Ankyrin repeat domain-containing protein 39</fullName>
    </recommendedName>
</protein>
<dbReference type="Gene3D" id="1.25.40.20">
    <property type="entry name" value="Ankyrin repeat-containing domain"/>
    <property type="match status" value="2"/>
</dbReference>
<accession>A0A9P0X5K6</accession>
<evidence type="ECO:0000256" key="1">
    <source>
        <dbReference type="ARBA" id="ARBA00022737"/>
    </source>
</evidence>
<proteinExistence type="predicted"/>
<dbReference type="SMART" id="SM00248">
    <property type="entry name" value="ANK"/>
    <property type="match status" value="4"/>
</dbReference>
<keyword evidence="5" id="KW-1185">Reference proteome</keyword>
<keyword evidence="2 3" id="KW-0040">ANK repeat</keyword>
<feature type="repeat" description="ANK" evidence="3">
    <location>
        <begin position="39"/>
        <end position="71"/>
    </location>
</feature>
<feature type="repeat" description="ANK" evidence="3">
    <location>
        <begin position="73"/>
        <end position="105"/>
    </location>
</feature>
<gene>
    <name evidence="4" type="ORF">PIBRA_LOCUS2705</name>
</gene>
<dbReference type="SUPFAM" id="SSF48403">
    <property type="entry name" value="Ankyrin repeat"/>
    <property type="match status" value="1"/>
</dbReference>